<protein>
    <submittedName>
        <fullName evidence="2">AER160Cp</fullName>
    </submittedName>
</protein>
<feature type="region of interest" description="Disordered" evidence="1">
    <location>
        <begin position="26"/>
        <end position="83"/>
    </location>
</feature>
<dbReference type="KEGG" id="ago:AGOS_AER160C"/>
<evidence type="ECO:0000313" key="2">
    <source>
        <dbReference type="EMBL" id="AAS52842.1"/>
    </source>
</evidence>
<dbReference type="GeneID" id="4621225"/>
<sequence length="83" mass="9143">MALHNYIYLKNKTHDQACHKLIARDHDPRPIMSKPAEGVTQEAQQSPCKTKPSKSGCTCTHPPERCSGSRAGDAKPNASDITW</sequence>
<dbReference type="OrthoDB" id="4069394at2759"/>
<organism evidence="2 3">
    <name type="scientific">Eremothecium gossypii (strain ATCC 10895 / CBS 109.51 / FGSC 9923 / NRRL Y-1056)</name>
    <name type="common">Yeast</name>
    <name type="synonym">Ashbya gossypii</name>
    <dbReference type="NCBI Taxonomy" id="284811"/>
    <lineage>
        <taxon>Eukaryota</taxon>
        <taxon>Fungi</taxon>
        <taxon>Dikarya</taxon>
        <taxon>Ascomycota</taxon>
        <taxon>Saccharomycotina</taxon>
        <taxon>Saccharomycetes</taxon>
        <taxon>Saccharomycetales</taxon>
        <taxon>Saccharomycetaceae</taxon>
        <taxon>Eremothecium</taxon>
    </lineage>
</organism>
<dbReference type="eggNOG" id="ENOG502SEHY">
    <property type="taxonomic scope" value="Eukaryota"/>
</dbReference>
<evidence type="ECO:0000313" key="3">
    <source>
        <dbReference type="Proteomes" id="UP000000591"/>
    </source>
</evidence>
<name>Q756U2_EREGS</name>
<dbReference type="AlphaFoldDB" id="Q756U2"/>
<proteinExistence type="predicted"/>
<feature type="compositionally biased region" description="Polar residues" evidence="1">
    <location>
        <begin position="41"/>
        <end position="58"/>
    </location>
</feature>
<dbReference type="InParanoid" id="Q756U2"/>
<gene>
    <name evidence="2" type="ORF">AGOS_AER160C</name>
</gene>
<keyword evidence="3" id="KW-1185">Reference proteome</keyword>
<evidence type="ECO:0000256" key="1">
    <source>
        <dbReference type="SAM" id="MobiDB-lite"/>
    </source>
</evidence>
<reference evidence="3" key="2">
    <citation type="journal article" date="2013" name="G3 (Bethesda)">
        <title>Genomes of Ashbya fungi isolated from insects reveal four mating-type loci, numerous translocations, lack of transposons, and distinct gene duplications.</title>
        <authorList>
            <person name="Dietrich F.S."/>
            <person name="Voegeli S."/>
            <person name="Kuo S."/>
            <person name="Philippsen P."/>
        </authorList>
    </citation>
    <scope>GENOME REANNOTATION</scope>
    <source>
        <strain evidence="3">ATCC 10895 / CBS 109.51 / FGSC 9923 / NRRL Y-1056</strain>
    </source>
</reference>
<accession>Q756U2</accession>
<dbReference type="RefSeq" id="NP_985018.1">
    <property type="nucleotide sequence ID" value="NM_210372.1"/>
</dbReference>
<reference evidence="2 3" key="1">
    <citation type="journal article" date="2004" name="Science">
        <title>The Ashbya gossypii genome as a tool for mapping the ancient Saccharomyces cerevisiae genome.</title>
        <authorList>
            <person name="Dietrich F.S."/>
            <person name="Voegeli S."/>
            <person name="Brachat S."/>
            <person name="Lerch A."/>
            <person name="Gates K."/>
            <person name="Steiner S."/>
            <person name="Mohr C."/>
            <person name="Pohlmann R."/>
            <person name="Luedi P."/>
            <person name="Choi S."/>
            <person name="Wing R.A."/>
            <person name="Flavier A."/>
            <person name="Gaffney T.D."/>
            <person name="Philippsen P."/>
        </authorList>
    </citation>
    <scope>NUCLEOTIDE SEQUENCE [LARGE SCALE GENOMIC DNA]</scope>
    <source>
        <strain evidence="3">ATCC 10895 / CBS 109.51 / FGSC 9923 / NRRL Y-1056</strain>
    </source>
</reference>
<dbReference type="HOGENOM" id="CLU_193142_0_0_1"/>
<dbReference type="Proteomes" id="UP000000591">
    <property type="component" value="Chromosome V"/>
</dbReference>
<dbReference type="EMBL" id="AE016818">
    <property type="protein sequence ID" value="AAS52842.1"/>
    <property type="molecule type" value="Genomic_DNA"/>
</dbReference>